<keyword evidence="10" id="KW-1185">Reference proteome</keyword>
<dbReference type="AlphaFoldDB" id="A0AAV9N6X1"/>
<dbReference type="InterPro" id="IPR049326">
    <property type="entry name" value="Rhodopsin_dom_fungi"/>
</dbReference>
<dbReference type="InterPro" id="IPR052337">
    <property type="entry name" value="SAT4-like"/>
</dbReference>
<reference evidence="9 10" key="1">
    <citation type="submission" date="2023-08" db="EMBL/GenBank/DDBJ databases">
        <title>Black Yeasts Isolated from many extreme environments.</title>
        <authorList>
            <person name="Coleine C."/>
            <person name="Stajich J.E."/>
            <person name="Selbmann L."/>
        </authorList>
    </citation>
    <scope>NUCLEOTIDE SEQUENCE [LARGE SCALE GENOMIC DNA]</scope>
    <source>
        <strain evidence="9 10">CCFEE 5792</strain>
    </source>
</reference>
<sequence>MVTRIPPFKAPFGWDDGLILIVLISMIVMSSSDLVLIHFGFGRDVYSIPPNNITTIRKFFYIGVICYFFSIMVTKLSILAFYLRIFPDRTFIYSTYVLMGLIVACILSFIPAIIWQCTPVSFAWTSLPGQTGGHCINTFLMTWIGSSINVVLDLAVILVPIPHLLKLTLSRKKKIQVVAMFSVGLFVTIVSAVRFHSLVTYRKSTNFTWDYVDSKYMSTLEVDVGIICACMPAMQLLLRKVAPSLFGSSADNKSSYLHPYSNSHARTFRNTNSHNPPSKNITKTISTTITDMPLKDSDSVMELVDNSKPGSANGRSGSNTTLPPDPARDHNW</sequence>
<evidence type="ECO:0000313" key="10">
    <source>
        <dbReference type="Proteomes" id="UP001358417"/>
    </source>
</evidence>
<keyword evidence="2 7" id="KW-0812">Transmembrane</keyword>
<evidence type="ECO:0000256" key="5">
    <source>
        <dbReference type="ARBA" id="ARBA00038359"/>
    </source>
</evidence>
<organism evidence="9 10">
    <name type="scientific">Exophiala bonariae</name>
    <dbReference type="NCBI Taxonomy" id="1690606"/>
    <lineage>
        <taxon>Eukaryota</taxon>
        <taxon>Fungi</taxon>
        <taxon>Dikarya</taxon>
        <taxon>Ascomycota</taxon>
        <taxon>Pezizomycotina</taxon>
        <taxon>Eurotiomycetes</taxon>
        <taxon>Chaetothyriomycetidae</taxon>
        <taxon>Chaetothyriales</taxon>
        <taxon>Herpotrichiellaceae</taxon>
        <taxon>Exophiala</taxon>
    </lineage>
</organism>
<dbReference type="EMBL" id="JAVRRD010000020">
    <property type="protein sequence ID" value="KAK5048917.1"/>
    <property type="molecule type" value="Genomic_DNA"/>
</dbReference>
<name>A0AAV9N6X1_9EURO</name>
<dbReference type="PANTHER" id="PTHR33048">
    <property type="entry name" value="PTH11-LIKE INTEGRAL MEMBRANE PROTEIN (AFU_ORTHOLOGUE AFUA_5G11245)"/>
    <property type="match status" value="1"/>
</dbReference>
<feature type="compositionally biased region" description="Polar residues" evidence="6">
    <location>
        <begin position="308"/>
        <end position="322"/>
    </location>
</feature>
<evidence type="ECO:0000256" key="2">
    <source>
        <dbReference type="ARBA" id="ARBA00022692"/>
    </source>
</evidence>
<accession>A0AAV9N6X1</accession>
<evidence type="ECO:0000313" key="9">
    <source>
        <dbReference type="EMBL" id="KAK5048917.1"/>
    </source>
</evidence>
<dbReference type="GeneID" id="89973515"/>
<evidence type="ECO:0000259" key="8">
    <source>
        <dbReference type="Pfam" id="PF20684"/>
    </source>
</evidence>
<feature type="transmembrane region" description="Helical" evidence="7">
    <location>
        <begin position="136"/>
        <end position="165"/>
    </location>
</feature>
<dbReference type="Pfam" id="PF20684">
    <property type="entry name" value="Fung_rhodopsin"/>
    <property type="match status" value="1"/>
</dbReference>
<feature type="region of interest" description="Disordered" evidence="6">
    <location>
        <begin position="302"/>
        <end position="332"/>
    </location>
</feature>
<evidence type="ECO:0000256" key="4">
    <source>
        <dbReference type="ARBA" id="ARBA00023136"/>
    </source>
</evidence>
<feature type="transmembrane region" description="Helical" evidence="7">
    <location>
        <begin position="59"/>
        <end position="83"/>
    </location>
</feature>
<feature type="domain" description="Rhodopsin" evidence="8">
    <location>
        <begin position="10"/>
        <end position="240"/>
    </location>
</feature>
<proteinExistence type="inferred from homology"/>
<keyword evidence="3 7" id="KW-1133">Transmembrane helix</keyword>
<feature type="transmembrane region" description="Helical" evidence="7">
    <location>
        <begin position="95"/>
        <end position="116"/>
    </location>
</feature>
<evidence type="ECO:0000256" key="1">
    <source>
        <dbReference type="ARBA" id="ARBA00004141"/>
    </source>
</evidence>
<dbReference type="PANTHER" id="PTHR33048:SF47">
    <property type="entry name" value="INTEGRAL MEMBRANE PROTEIN-RELATED"/>
    <property type="match status" value="1"/>
</dbReference>
<evidence type="ECO:0000256" key="7">
    <source>
        <dbReference type="SAM" id="Phobius"/>
    </source>
</evidence>
<comment type="caution">
    <text evidence="9">The sequence shown here is derived from an EMBL/GenBank/DDBJ whole genome shotgun (WGS) entry which is preliminary data.</text>
</comment>
<feature type="transmembrane region" description="Helical" evidence="7">
    <location>
        <begin position="177"/>
        <end position="196"/>
    </location>
</feature>
<dbReference type="GO" id="GO:0016020">
    <property type="term" value="C:membrane"/>
    <property type="evidence" value="ECO:0007669"/>
    <property type="project" value="UniProtKB-SubCell"/>
</dbReference>
<comment type="subcellular location">
    <subcellularLocation>
        <location evidence="1">Membrane</location>
        <topology evidence="1">Multi-pass membrane protein</topology>
    </subcellularLocation>
</comment>
<dbReference type="RefSeq" id="XP_064704122.1">
    <property type="nucleotide sequence ID" value="XM_064848908.1"/>
</dbReference>
<evidence type="ECO:0000256" key="3">
    <source>
        <dbReference type="ARBA" id="ARBA00022989"/>
    </source>
</evidence>
<comment type="similarity">
    <text evidence="5">Belongs to the SAT4 family.</text>
</comment>
<keyword evidence="4 7" id="KW-0472">Membrane</keyword>
<dbReference type="Proteomes" id="UP001358417">
    <property type="component" value="Unassembled WGS sequence"/>
</dbReference>
<protein>
    <recommendedName>
        <fullName evidence="8">Rhodopsin domain-containing protein</fullName>
    </recommendedName>
</protein>
<evidence type="ECO:0000256" key="6">
    <source>
        <dbReference type="SAM" id="MobiDB-lite"/>
    </source>
</evidence>
<gene>
    <name evidence="9" type="ORF">LTR84_005338</name>
</gene>
<feature type="transmembrane region" description="Helical" evidence="7">
    <location>
        <begin position="18"/>
        <end position="39"/>
    </location>
</feature>